<feature type="transmembrane region" description="Helical" evidence="1">
    <location>
        <begin position="194"/>
        <end position="221"/>
    </location>
</feature>
<reference evidence="2 3" key="1">
    <citation type="submission" date="2016-03" db="EMBL/GenBank/DDBJ databases">
        <title>Comparative genomics of the ectomycorrhizal sister species Rhizopogon vinicolor and Rhizopogon vesiculosus (Basidiomycota: Boletales) reveals a divergence of the mating type B locus.</title>
        <authorList>
            <person name="Mujic A.B."/>
            <person name="Kuo A."/>
            <person name="Tritt A."/>
            <person name="Lipzen A."/>
            <person name="Chen C."/>
            <person name="Johnson J."/>
            <person name="Sharma A."/>
            <person name="Barry K."/>
            <person name="Grigoriev I.V."/>
            <person name="Spatafora J.W."/>
        </authorList>
    </citation>
    <scope>NUCLEOTIDE SEQUENCE [LARGE SCALE GENOMIC DNA]</scope>
    <source>
        <strain evidence="2 3">AM-OR11-056</strain>
    </source>
</reference>
<dbReference type="AlphaFoldDB" id="A0A1J8QJR5"/>
<organism evidence="2 3">
    <name type="scientific">Rhizopogon vesiculosus</name>
    <dbReference type="NCBI Taxonomy" id="180088"/>
    <lineage>
        <taxon>Eukaryota</taxon>
        <taxon>Fungi</taxon>
        <taxon>Dikarya</taxon>
        <taxon>Basidiomycota</taxon>
        <taxon>Agaricomycotina</taxon>
        <taxon>Agaricomycetes</taxon>
        <taxon>Agaricomycetidae</taxon>
        <taxon>Boletales</taxon>
        <taxon>Suillineae</taxon>
        <taxon>Rhizopogonaceae</taxon>
        <taxon>Rhizopogon</taxon>
    </lineage>
</organism>
<keyword evidence="3" id="KW-1185">Reference proteome</keyword>
<gene>
    <name evidence="2" type="ORF">AZE42_10221</name>
</gene>
<evidence type="ECO:0000256" key="1">
    <source>
        <dbReference type="SAM" id="Phobius"/>
    </source>
</evidence>
<feature type="transmembrane region" description="Helical" evidence="1">
    <location>
        <begin position="105"/>
        <end position="122"/>
    </location>
</feature>
<protein>
    <submittedName>
        <fullName evidence="2">Uncharacterized protein</fullName>
    </submittedName>
</protein>
<dbReference type="OrthoDB" id="2756618at2759"/>
<feature type="transmembrane region" description="Helical" evidence="1">
    <location>
        <begin position="161"/>
        <end position="182"/>
    </location>
</feature>
<accession>A0A1J8QJR5</accession>
<dbReference type="Proteomes" id="UP000183567">
    <property type="component" value="Unassembled WGS sequence"/>
</dbReference>
<name>A0A1J8QJR5_9AGAM</name>
<comment type="caution">
    <text evidence="2">The sequence shown here is derived from an EMBL/GenBank/DDBJ whole genome shotgun (WGS) entry which is preliminary data.</text>
</comment>
<proteinExistence type="predicted"/>
<keyword evidence="1" id="KW-0472">Membrane</keyword>
<dbReference type="EMBL" id="LVVM01004059">
    <property type="protein sequence ID" value="OJA13664.1"/>
    <property type="molecule type" value="Genomic_DNA"/>
</dbReference>
<evidence type="ECO:0000313" key="3">
    <source>
        <dbReference type="Proteomes" id="UP000183567"/>
    </source>
</evidence>
<keyword evidence="1" id="KW-1133">Transmembrane helix</keyword>
<evidence type="ECO:0000313" key="2">
    <source>
        <dbReference type="EMBL" id="OJA13664.1"/>
    </source>
</evidence>
<sequence>MEMTLGGVSLLALFLETLFYGAACSSLCTATLLLCLATAHLIIDFIRALEAFVFQVNTVGADGYYSNLALPLELAKMALYVTQTILADSVILWRCYVIFNRSLLIAIPGCVILLTNGGELLEMHSVSLNPRDPAAIGCFIVWSLSQIHSGSFAPATLWMNLFYVLTMAISNTCTISIACRIYRTRRFMLGGLATLLPIFIVIVESGALYALSVIALLVTLVDGSNGQYVMLDIVVPIMGITFCLIILQVHFHVGGNTPTEQSAERTGIVFRGQSVRDVEPPVTVHITEETEVVHSDVMRRLKDQLPSGNIF</sequence>
<feature type="transmembrane region" description="Helical" evidence="1">
    <location>
        <begin position="227"/>
        <end position="247"/>
    </location>
</feature>
<keyword evidence="1" id="KW-0812">Transmembrane</keyword>